<evidence type="ECO:0000313" key="5">
    <source>
        <dbReference type="Proteomes" id="UP000230233"/>
    </source>
</evidence>
<proteinExistence type="predicted"/>
<name>A0A2G5TPK2_9PELO</name>
<feature type="signal peptide" evidence="2">
    <location>
        <begin position="1"/>
        <end position="19"/>
    </location>
</feature>
<feature type="compositionally biased region" description="Basic residues" evidence="1">
    <location>
        <begin position="72"/>
        <end position="85"/>
    </location>
</feature>
<dbReference type="InterPro" id="IPR016187">
    <property type="entry name" value="CTDL_fold"/>
</dbReference>
<dbReference type="SMART" id="SM00034">
    <property type="entry name" value="CLECT"/>
    <property type="match status" value="2"/>
</dbReference>
<dbReference type="PANTHER" id="PTHR47517">
    <property type="entry name" value="C-TYPE LECTIN-RELATED"/>
    <property type="match status" value="1"/>
</dbReference>
<reference evidence="5" key="1">
    <citation type="submission" date="2017-10" db="EMBL/GenBank/DDBJ databases">
        <title>Rapid genome shrinkage in a self-fertile nematode reveals novel sperm competition proteins.</title>
        <authorList>
            <person name="Yin D."/>
            <person name="Schwarz E.M."/>
            <person name="Thomas C.G."/>
            <person name="Felde R.L."/>
            <person name="Korf I.F."/>
            <person name="Cutter A.D."/>
            <person name="Schartner C.M."/>
            <person name="Ralston E.J."/>
            <person name="Meyer B.J."/>
            <person name="Haag E.S."/>
        </authorList>
    </citation>
    <scope>NUCLEOTIDE SEQUENCE [LARGE SCALE GENOMIC DNA]</scope>
    <source>
        <strain evidence="5">JU1422</strain>
    </source>
</reference>
<evidence type="ECO:0000259" key="3">
    <source>
        <dbReference type="PROSITE" id="PS50041"/>
    </source>
</evidence>
<dbReference type="PANTHER" id="PTHR47517:SF2">
    <property type="entry name" value="C-TYPE LECTIN DOMAIN-CONTAINING PROTEIN"/>
    <property type="match status" value="1"/>
</dbReference>
<dbReference type="AlphaFoldDB" id="A0A2G5TPK2"/>
<dbReference type="STRING" id="1611254.A0A2G5TPK2"/>
<evidence type="ECO:0000313" key="4">
    <source>
        <dbReference type="EMBL" id="PIC29224.1"/>
    </source>
</evidence>
<feature type="chain" id="PRO_5013855391" description="C-type lectin domain-containing protein" evidence="2">
    <location>
        <begin position="20"/>
        <end position="533"/>
    </location>
</feature>
<feature type="compositionally biased region" description="Low complexity" evidence="1">
    <location>
        <begin position="56"/>
        <end position="66"/>
    </location>
</feature>
<dbReference type="InterPro" id="IPR016186">
    <property type="entry name" value="C-type_lectin-like/link_sf"/>
</dbReference>
<accession>A0A2G5TPK2</accession>
<comment type="caution">
    <text evidence="4">The sequence shown here is derived from an EMBL/GenBank/DDBJ whole genome shotgun (WGS) entry which is preliminary data.</text>
</comment>
<dbReference type="Proteomes" id="UP000230233">
    <property type="component" value="Chromosome V"/>
</dbReference>
<organism evidence="4 5">
    <name type="scientific">Caenorhabditis nigoni</name>
    <dbReference type="NCBI Taxonomy" id="1611254"/>
    <lineage>
        <taxon>Eukaryota</taxon>
        <taxon>Metazoa</taxon>
        <taxon>Ecdysozoa</taxon>
        <taxon>Nematoda</taxon>
        <taxon>Chromadorea</taxon>
        <taxon>Rhabditida</taxon>
        <taxon>Rhabditina</taxon>
        <taxon>Rhabditomorpha</taxon>
        <taxon>Rhabditoidea</taxon>
        <taxon>Rhabditidae</taxon>
        <taxon>Peloderinae</taxon>
        <taxon>Caenorhabditis</taxon>
    </lineage>
</organism>
<gene>
    <name evidence="4" type="primary">Cnig_chr_V.g20884</name>
    <name evidence="4" type="ORF">B9Z55_020884</name>
</gene>
<dbReference type="OrthoDB" id="441660at2759"/>
<feature type="region of interest" description="Disordered" evidence="1">
    <location>
        <begin position="308"/>
        <end position="349"/>
    </location>
</feature>
<keyword evidence="2" id="KW-0732">Signal</keyword>
<feature type="region of interest" description="Disordered" evidence="1">
    <location>
        <begin position="47"/>
        <end position="89"/>
    </location>
</feature>
<evidence type="ECO:0000256" key="1">
    <source>
        <dbReference type="SAM" id="MobiDB-lite"/>
    </source>
</evidence>
<dbReference type="SUPFAM" id="SSF56436">
    <property type="entry name" value="C-type lectin-like"/>
    <property type="match status" value="2"/>
</dbReference>
<feature type="compositionally biased region" description="Basic residues" evidence="1">
    <location>
        <begin position="332"/>
        <end position="344"/>
    </location>
</feature>
<feature type="domain" description="C-type lectin" evidence="3">
    <location>
        <begin position="126"/>
        <end position="221"/>
    </location>
</feature>
<dbReference type="EMBL" id="PDUG01000005">
    <property type="protein sequence ID" value="PIC29224.1"/>
    <property type="molecule type" value="Genomic_DNA"/>
</dbReference>
<evidence type="ECO:0000256" key="2">
    <source>
        <dbReference type="SAM" id="SignalP"/>
    </source>
</evidence>
<dbReference type="PROSITE" id="PS50041">
    <property type="entry name" value="C_TYPE_LECTIN_2"/>
    <property type="match status" value="2"/>
</dbReference>
<dbReference type="InterPro" id="IPR001304">
    <property type="entry name" value="C-type_lectin-like"/>
</dbReference>
<protein>
    <recommendedName>
        <fullName evidence="3">C-type lectin domain-containing protein</fullName>
    </recommendedName>
</protein>
<dbReference type="CDD" id="cd00037">
    <property type="entry name" value="CLECT"/>
    <property type="match status" value="2"/>
</dbReference>
<feature type="domain" description="C-type lectin" evidence="3">
    <location>
        <begin position="385"/>
        <end position="480"/>
    </location>
</feature>
<keyword evidence="5" id="KW-1185">Reference proteome</keyword>
<sequence>MKILLAVLFVLCLATIVTSHRKDKDEVKKIVKVIEFDDDVVEGRSSIGRKGNEKFSSSSSSSSWSSEELPRRGNRRPFPRRRRPQRPTEVKKACDDGWLEFKRPNGIWCILIGNPGITNGWFSQQDAQNACIGMGAVLTGFQNSNERMTVAEEALKLTTKLGRTVAGLWVGATSLPGCRSPSCGPYNTFQWTDGDTTGVEGIKWGVGEPDNNNWPGATACIQQFIISPNFVAGPEDFAGWKPAFVNGDLDKYQCNSQRAKTMKLPLAVLLVLCLATVVTSHRKDKDEVKKIVKVIEFDDDVVEERSSIGRKGNEFRSSSSSASWSSEEHPRRGNRRPFPGRRPQRLTETKETCDDGWLQFRRPNGVWCILIGNPGVTNGYFSQQDAQNACIGMGAVLTGFQNENERMTVAAEALKLTTRLGRTVAGLWVGATNLPGCKVSGCGPLNTFQWTDGDTTGTEGFKWGIGEPDNTNWPGATACIQQFIISPNFVPGPGDSVNWKPAFVNGDLDKYQCNSRVHPWMRLYICGKRGVRK</sequence>
<dbReference type="Gene3D" id="3.10.100.10">
    <property type="entry name" value="Mannose-Binding Protein A, subunit A"/>
    <property type="match status" value="2"/>
</dbReference>